<evidence type="ECO:0000259" key="7">
    <source>
        <dbReference type="Pfam" id="PF10568"/>
    </source>
</evidence>
<dbReference type="OrthoDB" id="5835136at2759"/>
<feature type="domain" description="Mitochondrial outer membrane transport complex Sam37/metaxin N-terminal" evidence="7">
    <location>
        <begin position="31"/>
        <end position="156"/>
    </location>
</feature>
<evidence type="ECO:0000313" key="8">
    <source>
        <dbReference type="EMBL" id="KAF5357900.1"/>
    </source>
</evidence>
<evidence type="ECO:0000256" key="2">
    <source>
        <dbReference type="ARBA" id="ARBA00022448"/>
    </source>
</evidence>
<dbReference type="InterPro" id="IPR019564">
    <property type="entry name" value="Sam37/metaxin_N"/>
</dbReference>
<dbReference type="GO" id="GO:0001401">
    <property type="term" value="C:SAM complex"/>
    <property type="evidence" value="ECO:0007669"/>
    <property type="project" value="InterPro"/>
</dbReference>
<evidence type="ECO:0000256" key="5">
    <source>
        <dbReference type="ARBA" id="ARBA00023128"/>
    </source>
</evidence>
<dbReference type="GO" id="GO:0015031">
    <property type="term" value="P:protein transport"/>
    <property type="evidence" value="ECO:0007669"/>
    <property type="project" value="UniProtKB-KW"/>
</dbReference>
<keyword evidence="6" id="KW-0472">Membrane</keyword>
<sequence>MADGVAPTESPAFTLYVWPGQWGLPSFDPICLAAVLYLQLALPGEFTISECNNPDISPSGQLPFLVHNQVTVASFPAITKYISSLKTSSQHDLDASLSPSERSQKVAWVSHVETHFGNLVYHTYYSSSSNWEKVIHPALVGMYGLPQRYYVPPRIRSSYKPRLESAGLWSLPPRESEKKQFKEKKDDDAREKAKEVYTQAFEKEKVQDKAKEAMGIYARLLEGKQFVYQGRPTTLDLIIAAHTLLLIVPPLPDTLIKELAEEWYDTLADHARRIQNIAFGNDQPRFPVHSSHSSIWDLVPSRRMNSVVPTKGSERSSEETEYEKLTWGFIGLALGSVVAYFTIMGSPIQVVWVPADLEDMEDEEDEMDEDEGVDLDE</sequence>
<keyword evidence="3" id="KW-1000">Mitochondrion outer membrane</keyword>
<dbReference type="AlphaFoldDB" id="A0A8H5G3X5"/>
<dbReference type="InterPro" id="IPR050931">
    <property type="entry name" value="Mito_Protein_Transport_Metaxin"/>
</dbReference>
<dbReference type="Pfam" id="PF10568">
    <property type="entry name" value="Tom37"/>
    <property type="match status" value="1"/>
</dbReference>
<dbReference type="PANTHER" id="PTHR12289:SF41">
    <property type="entry name" value="FAILED AXON CONNECTIONS-RELATED"/>
    <property type="match status" value="1"/>
</dbReference>
<evidence type="ECO:0000256" key="3">
    <source>
        <dbReference type="ARBA" id="ARBA00022787"/>
    </source>
</evidence>
<dbReference type="GO" id="GO:0007005">
    <property type="term" value="P:mitochondrion organization"/>
    <property type="evidence" value="ECO:0007669"/>
    <property type="project" value="TreeGrafter"/>
</dbReference>
<name>A0A8H5G3X5_9AGAR</name>
<dbReference type="CDD" id="cd03054">
    <property type="entry name" value="GST_N_Metaxin"/>
    <property type="match status" value="1"/>
</dbReference>
<dbReference type="PANTHER" id="PTHR12289">
    <property type="entry name" value="METAXIN RELATED"/>
    <property type="match status" value="1"/>
</dbReference>
<proteinExistence type="predicted"/>
<keyword evidence="2" id="KW-0813">Transport</keyword>
<gene>
    <name evidence="8" type="ORF">D9756_001416</name>
</gene>
<keyword evidence="4" id="KW-0653">Protein transport</keyword>
<keyword evidence="5" id="KW-0496">Mitochondrion</keyword>
<keyword evidence="9" id="KW-1185">Reference proteome</keyword>
<evidence type="ECO:0000256" key="6">
    <source>
        <dbReference type="ARBA" id="ARBA00023136"/>
    </source>
</evidence>
<evidence type="ECO:0000256" key="1">
    <source>
        <dbReference type="ARBA" id="ARBA00004294"/>
    </source>
</evidence>
<comment type="caution">
    <text evidence="8">The sequence shown here is derived from an EMBL/GenBank/DDBJ whole genome shotgun (WGS) entry which is preliminary data.</text>
</comment>
<dbReference type="EMBL" id="JAACJO010000005">
    <property type="protein sequence ID" value="KAF5357900.1"/>
    <property type="molecule type" value="Genomic_DNA"/>
</dbReference>
<evidence type="ECO:0000313" key="9">
    <source>
        <dbReference type="Proteomes" id="UP000559027"/>
    </source>
</evidence>
<comment type="subcellular location">
    <subcellularLocation>
        <location evidence="1">Mitochondrion outer membrane</location>
    </subcellularLocation>
</comment>
<organism evidence="8 9">
    <name type="scientific">Leucocoprinus leucothites</name>
    <dbReference type="NCBI Taxonomy" id="201217"/>
    <lineage>
        <taxon>Eukaryota</taxon>
        <taxon>Fungi</taxon>
        <taxon>Dikarya</taxon>
        <taxon>Basidiomycota</taxon>
        <taxon>Agaricomycotina</taxon>
        <taxon>Agaricomycetes</taxon>
        <taxon>Agaricomycetidae</taxon>
        <taxon>Agaricales</taxon>
        <taxon>Agaricineae</taxon>
        <taxon>Agaricaceae</taxon>
        <taxon>Leucocoprinus</taxon>
    </lineage>
</organism>
<evidence type="ECO:0000256" key="4">
    <source>
        <dbReference type="ARBA" id="ARBA00022927"/>
    </source>
</evidence>
<reference evidence="8 9" key="1">
    <citation type="journal article" date="2020" name="ISME J.">
        <title>Uncovering the hidden diversity of litter-decomposition mechanisms in mushroom-forming fungi.</title>
        <authorList>
            <person name="Floudas D."/>
            <person name="Bentzer J."/>
            <person name="Ahren D."/>
            <person name="Johansson T."/>
            <person name="Persson P."/>
            <person name="Tunlid A."/>
        </authorList>
    </citation>
    <scope>NUCLEOTIDE SEQUENCE [LARGE SCALE GENOMIC DNA]</scope>
    <source>
        <strain evidence="8 9">CBS 146.42</strain>
    </source>
</reference>
<protein>
    <recommendedName>
        <fullName evidence="7">Mitochondrial outer membrane transport complex Sam37/metaxin N-terminal domain-containing protein</fullName>
    </recommendedName>
</protein>
<accession>A0A8H5G3X5</accession>
<dbReference type="Proteomes" id="UP000559027">
    <property type="component" value="Unassembled WGS sequence"/>
</dbReference>